<dbReference type="PANTHER" id="PTHR12526">
    <property type="entry name" value="GLYCOSYLTRANSFERASE"/>
    <property type="match status" value="1"/>
</dbReference>
<organism evidence="6">
    <name type="scientific">Cyanothece sp. (strain PCC 7425 / ATCC 29141)</name>
    <dbReference type="NCBI Taxonomy" id="395961"/>
    <lineage>
        <taxon>Bacteria</taxon>
        <taxon>Bacillati</taxon>
        <taxon>Cyanobacteriota</taxon>
        <taxon>Cyanophyceae</taxon>
        <taxon>Gomontiellales</taxon>
        <taxon>Cyanothecaceae</taxon>
        <taxon>Cyanothece</taxon>
    </lineage>
</organism>
<dbReference type="Pfam" id="PF00534">
    <property type="entry name" value="Glycos_transf_1"/>
    <property type="match status" value="1"/>
</dbReference>
<comment type="similarity">
    <text evidence="1">Belongs to the glycosyltransferase group 1 family. Glycosyltransferase 4 subfamily.</text>
</comment>
<evidence type="ECO:0000256" key="3">
    <source>
        <dbReference type="ARBA" id="ARBA00022679"/>
    </source>
</evidence>
<keyword evidence="3 6" id="KW-0808">Transferase</keyword>
<evidence type="ECO:0000259" key="4">
    <source>
        <dbReference type="Pfam" id="PF00534"/>
    </source>
</evidence>
<feature type="domain" description="Glycosyl transferase family 1" evidence="4">
    <location>
        <begin position="205"/>
        <end position="357"/>
    </location>
</feature>
<dbReference type="eggNOG" id="COG0438">
    <property type="taxonomic scope" value="Bacteria"/>
</dbReference>
<protein>
    <submittedName>
        <fullName evidence="6">Glycosyl transferase group 1</fullName>
    </submittedName>
</protein>
<dbReference type="PANTHER" id="PTHR12526:SF640">
    <property type="entry name" value="COLANIC ACID BIOSYNTHESIS GLYCOSYLTRANSFERASE WCAL-RELATED"/>
    <property type="match status" value="1"/>
</dbReference>
<name>B8HLJ1_CYAP4</name>
<evidence type="ECO:0000259" key="5">
    <source>
        <dbReference type="Pfam" id="PF13439"/>
    </source>
</evidence>
<dbReference type="OrthoDB" id="9787111at2"/>
<dbReference type="Pfam" id="PF13439">
    <property type="entry name" value="Glyco_transf_4"/>
    <property type="match status" value="1"/>
</dbReference>
<keyword evidence="2" id="KW-0328">Glycosyltransferase</keyword>
<dbReference type="SUPFAM" id="SSF53756">
    <property type="entry name" value="UDP-Glycosyltransferase/glycogen phosphorylase"/>
    <property type="match status" value="1"/>
</dbReference>
<dbReference type="HOGENOM" id="CLU_009583_2_5_3"/>
<dbReference type="CAZy" id="GT4">
    <property type="family name" value="Glycosyltransferase Family 4"/>
</dbReference>
<dbReference type="GO" id="GO:0016757">
    <property type="term" value="F:glycosyltransferase activity"/>
    <property type="evidence" value="ECO:0007669"/>
    <property type="project" value="UniProtKB-KW"/>
</dbReference>
<evidence type="ECO:0000256" key="1">
    <source>
        <dbReference type="ARBA" id="ARBA00009481"/>
    </source>
</evidence>
<dbReference type="AlphaFoldDB" id="B8HLJ1"/>
<dbReference type="InterPro" id="IPR028098">
    <property type="entry name" value="Glyco_trans_4-like_N"/>
</dbReference>
<dbReference type="CDD" id="cd03801">
    <property type="entry name" value="GT4_PimA-like"/>
    <property type="match status" value="1"/>
</dbReference>
<dbReference type="Gene3D" id="3.40.50.2000">
    <property type="entry name" value="Glycogen Phosphorylase B"/>
    <property type="match status" value="2"/>
</dbReference>
<reference evidence="6" key="1">
    <citation type="submission" date="2009-01" db="EMBL/GenBank/DDBJ databases">
        <title>Complete sequence of chromosome Cyanothece sp. PCC 7425.</title>
        <authorList>
            <consortium name="US DOE Joint Genome Institute"/>
            <person name="Lucas S."/>
            <person name="Copeland A."/>
            <person name="Lapidus A."/>
            <person name="Glavina del Rio T."/>
            <person name="Dalin E."/>
            <person name="Tice H."/>
            <person name="Bruce D."/>
            <person name="Goodwin L."/>
            <person name="Pitluck S."/>
            <person name="Sims D."/>
            <person name="Meineke L."/>
            <person name="Brettin T."/>
            <person name="Detter J.C."/>
            <person name="Han C."/>
            <person name="Larimer F."/>
            <person name="Land M."/>
            <person name="Hauser L."/>
            <person name="Kyrpides N."/>
            <person name="Ovchinnikova G."/>
            <person name="Liberton M."/>
            <person name="Stoeckel J."/>
            <person name="Banerjee A."/>
            <person name="Singh A."/>
            <person name="Page L."/>
            <person name="Sato H."/>
            <person name="Zhao L."/>
            <person name="Sherman L."/>
            <person name="Pakrasi H."/>
            <person name="Richardson P."/>
        </authorList>
    </citation>
    <scope>NUCLEOTIDE SEQUENCE</scope>
    <source>
        <strain evidence="6">PCC 7425</strain>
    </source>
</reference>
<sequence>MRIGHFDRGLRVPGGIASYVRRLGEAQLQAGHDVFYFDTLPVTEPNNLALHPLTVVQTARELLHHCRNLQLDVLHLHSELRLPAVRSTPIVRTIHAHTPYCPSGSRYFKRWQQPCDRQFDLGGCLWGHLVDRCGSIRPANLYAGFQNVWQEKEDLKPIPLLANSQFVRDQMIRSGYASESIHVLYLPAPAAAAYSPPPAEGICRFLYLGRITPEKGWDWLLRSLAQVKVPVQLDVAGLGNAVQEQAFHQLIATLNLQDRVTFHGWVSPSQAIALLQSARALVFPSLWHEPAGLVNLEAAATGRAVIASRVGGIPEYAGQLENALLVEPNDVKGLTQALEQLAGDWHLAVQLGRQGQDRVEHFSLDGHVKEVLRLYELAQETQSR</sequence>
<dbReference type="EMBL" id="CP001344">
    <property type="protein sequence ID" value="ACL43479.1"/>
    <property type="molecule type" value="Genomic_DNA"/>
</dbReference>
<evidence type="ECO:0000256" key="2">
    <source>
        <dbReference type="ARBA" id="ARBA00022676"/>
    </source>
</evidence>
<dbReference type="InterPro" id="IPR001296">
    <property type="entry name" value="Glyco_trans_1"/>
</dbReference>
<feature type="domain" description="Glycosyltransferase subfamily 4-like N-terminal" evidence="5">
    <location>
        <begin position="13"/>
        <end position="118"/>
    </location>
</feature>
<dbReference type="STRING" id="395961.Cyan7425_1093"/>
<gene>
    <name evidence="6" type="ordered locus">Cyan7425_1093</name>
</gene>
<evidence type="ECO:0000313" key="6">
    <source>
        <dbReference type="EMBL" id="ACL43479.1"/>
    </source>
</evidence>
<dbReference type="KEGG" id="cyn:Cyan7425_1093"/>
<accession>B8HLJ1</accession>
<proteinExistence type="inferred from homology"/>